<feature type="region of interest" description="Disordered" evidence="1">
    <location>
        <begin position="50"/>
        <end position="94"/>
    </location>
</feature>
<reference evidence="2" key="1">
    <citation type="journal article" date="2022" name="Front. Genet.">
        <title>Chromosome-Scale Assembly of the Dendrobium nobile Genome Provides Insights Into the Molecular Mechanism of the Biosynthesis of the Medicinal Active Ingredient of Dendrobium.</title>
        <authorList>
            <person name="Xu Q."/>
            <person name="Niu S.-C."/>
            <person name="Li K.-L."/>
            <person name="Zheng P.-J."/>
            <person name="Zhang X.-J."/>
            <person name="Jia Y."/>
            <person name="Liu Y."/>
            <person name="Niu Y.-X."/>
            <person name="Yu L.-H."/>
            <person name="Chen D.-F."/>
            <person name="Zhang G.-Q."/>
        </authorList>
    </citation>
    <scope>NUCLEOTIDE SEQUENCE</scope>
    <source>
        <tissue evidence="2">Leaf</tissue>
    </source>
</reference>
<evidence type="ECO:0000256" key="1">
    <source>
        <dbReference type="SAM" id="MobiDB-lite"/>
    </source>
</evidence>
<dbReference type="AlphaFoldDB" id="A0A8T3AEU0"/>
<keyword evidence="3" id="KW-1185">Reference proteome</keyword>
<accession>A0A8T3AEU0</accession>
<comment type="caution">
    <text evidence="2">The sequence shown here is derived from an EMBL/GenBank/DDBJ whole genome shotgun (WGS) entry which is preliminary data.</text>
</comment>
<proteinExistence type="predicted"/>
<organism evidence="2 3">
    <name type="scientific">Dendrobium nobile</name>
    <name type="common">Orchid</name>
    <dbReference type="NCBI Taxonomy" id="94219"/>
    <lineage>
        <taxon>Eukaryota</taxon>
        <taxon>Viridiplantae</taxon>
        <taxon>Streptophyta</taxon>
        <taxon>Embryophyta</taxon>
        <taxon>Tracheophyta</taxon>
        <taxon>Spermatophyta</taxon>
        <taxon>Magnoliopsida</taxon>
        <taxon>Liliopsida</taxon>
        <taxon>Asparagales</taxon>
        <taxon>Orchidaceae</taxon>
        <taxon>Epidendroideae</taxon>
        <taxon>Malaxideae</taxon>
        <taxon>Dendrobiinae</taxon>
        <taxon>Dendrobium</taxon>
    </lineage>
</organism>
<dbReference type="EMBL" id="JAGYWB010000017">
    <property type="protein sequence ID" value="KAI0494668.1"/>
    <property type="molecule type" value="Genomic_DNA"/>
</dbReference>
<evidence type="ECO:0000313" key="3">
    <source>
        <dbReference type="Proteomes" id="UP000829196"/>
    </source>
</evidence>
<evidence type="ECO:0000313" key="2">
    <source>
        <dbReference type="EMBL" id="KAI0494668.1"/>
    </source>
</evidence>
<name>A0A8T3AEU0_DENNO</name>
<protein>
    <submittedName>
        <fullName evidence="2">Uncharacterized protein</fullName>
    </submittedName>
</protein>
<sequence>MGKCGGSQLCVFHINQTIFFSKSKTKRTYHQTNSIFSSCKYTISTKCNANKEPGDQTMPATKNRHDLRKKSHHIMGNIGIYDSEATDRKKQHSS</sequence>
<gene>
    <name evidence="2" type="ORF">KFK09_024810</name>
</gene>
<dbReference type="Proteomes" id="UP000829196">
    <property type="component" value="Unassembled WGS sequence"/>
</dbReference>